<proteinExistence type="predicted"/>
<dbReference type="Proteomes" id="UP000093807">
    <property type="component" value="Unassembled WGS sequence"/>
</dbReference>
<dbReference type="PATRIC" id="fig|29536.5.peg.568"/>
<dbReference type="OrthoDB" id="1345748at2"/>
<reference evidence="2 3" key="1">
    <citation type="submission" date="2016-06" db="EMBL/GenBank/DDBJ databases">
        <title>Draft genome sequence of Flavobacterium succinicans strain DD5b.</title>
        <authorList>
            <person name="Poehlein A."/>
            <person name="Daniel R."/>
            <person name="Simeonova D.D."/>
        </authorList>
    </citation>
    <scope>NUCLEOTIDE SEQUENCE [LARGE SCALE GENOMIC DNA]</scope>
    <source>
        <strain evidence="2 3">DD5b</strain>
    </source>
</reference>
<feature type="region of interest" description="Disordered" evidence="1">
    <location>
        <begin position="162"/>
        <end position="190"/>
    </location>
</feature>
<evidence type="ECO:0000256" key="1">
    <source>
        <dbReference type="SAM" id="MobiDB-lite"/>
    </source>
</evidence>
<dbReference type="AlphaFoldDB" id="A0A199XTY4"/>
<sequence>MNKEVAIIGGGVVGGAVSNGVSTLLPQSESPIINIVLAGASAFGATKVRGTSTKDNLLKGALMGSAVVQALTGIKKIADKSLSTRLTGDSKATRFIKGAVGLACPCDEGLQGTFMGGDGQIYQYDENGLNGTFIDEAGNVFEMNNGLNGALEDELYDHGLQGPEANIYGMEDESGLNGSDEEDLYSELYQ</sequence>
<accession>A0A199XTY4</accession>
<name>A0A199XTY4_9FLAO</name>
<organism evidence="2 3">
    <name type="scientific">Flavobacterium succinicans</name>
    <dbReference type="NCBI Taxonomy" id="29536"/>
    <lineage>
        <taxon>Bacteria</taxon>
        <taxon>Pseudomonadati</taxon>
        <taxon>Bacteroidota</taxon>
        <taxon>Flavobacteriia</taxon>
        <taxon>Flavobacteriales</taxon>
        <taxon>Flavobacteriaceae</taxon>
        <taxon>Flavobacterium</taxon>
    </lineage>
</organism>
<dbReference type="EMBL" id="JMTM01000017">
    <property type="protein sequence ID" value="OAZ04696.1"/>
    <property type="molecule type" value="Genomic_DNA"/>
</dbReference>
<gene>
    <name evidence="2" type="ORF">FLB_05430</name>
</gene>
<protein>
    <submittedName>
        <fullName evidence="2">Uncharacterized protein</fullName>
    </submittedName>
</protein>
<dbReference type="RefSeq" id="WP_064714422.1">
    <property type="nucleotide sequence ID" value="NZ_JMTM01000017.1"/>
</dbReference>
<keyword evidence="3" id="KW-1185">Reference proteome</keyword>
<evidence type="ECO:0000313" key="3">
    <source>
        <dbReference type="Proteomes" id="UP000093807"/>
    </source>
</evidence>
<comment type="caution">
    <text evidence="2">The sequence shown here is derived from an EMBL/GenBank/DDBJ whole genome shotgun (WGS) entry which is preliminary data.</text>
</comment>
<evidence type="ECO:0000313" key="2">
    <source>
        <dbReference type="EMBL" id="OAZ04696.1"/>
    </source>
</evidence>
<feature type="compositionally biased region" description="Acidic residues" evidence="1">
    <location>
        <begin position="170"/>
        <end position="190"/>
    </location>
</feature>